<evidence type="ECO:0000313" key="2">
    <source>
        <dbReference type="Proteomes" id="UP000277437"/>
    </source>
</evidence>
<accession>A0AAX3G5F1</accession>
<dbReference type="InterPro" id="IPR049810">
    <property type="entry name" value="S6_alt_immun-like"/>
</dbReference>
<proteinExistence type="predicted"/>
<organism evidence="1 2">
    <name type="scientific">Pseudomonas chlororaphis</name>
    <dbReference type="NCBI Taxonomy" id="587753"/>
    <lineage>
        <taxon>Bacteria</taxon>
        <taxon>Pseudomonadati</taxon>
        <taxon>Pseudomonadota</taxon>
        <taxon>Gammaproteobacteria</taxon>
        <taxon>Pseudomonadales</taxon>
        <taxon>Pseudomonadaceae</taxon>
        <taxon>Pseudomonas</taxon>
    </lineage>
</organism>
<dbReference type="AlphaFoldDB" id="A0AAX3G5F1"/>
<reference evidence="1 2" key="1">
    <citation type="submission" date="2018-12" db="EMBL/GenBank/DDBJ databases">
        <authorList>
            <consortium name="Pathogen Informatics"/>
        </authorList>
    </citation>
    <scope>NUCLEOTIDE SEQUENCE [LARGE SCALE GENOMIC DNA]</scope>
    <source>
        <strain evidence="1 2">NCTC7357</strain>
    </source>
</reference>
<sequence>MHLYLTGFLPDGFDDTSLKYELDVAPEFEQKVMDILGWESLAAEADGELPLTNEQVMQIAAAIKESLPDHLDMFIGVVA</sequence>
<gene>
    <name evidence="1" type="ORF">NCTC7357_06465</name>
</gene>
<dbReference type="EMBL" id="LR134334">
    <property type="protein sequence ID" value="VEF78057.1"/>
    <property type="molecule type" value="Genomic_DNA"/>
</dbReference>
<dbReference type="RefSeq" id="WP_124304865.1">
    <property type="nucleotide sequence ID" value="NZ_CP118137.1"/>
</dbReference>
<dbReference type="NCBIfam" id="NF040643">
    <property type="entry name" value="S6_alt_immun"/>
    <property type="match status" value="1"/>
</dbReference>
<evidence type="ECO:0000313" key="1">
    <source>
        <dbReference type="EMBL" id="VEF78057.1"/>
    </source>
</evidence>
<dbReference type="Proteomes" id="UP000277437">
    <property type="component" value="Chromosome"/>
</dbReference>
<protein>
    <submittedName>
        <fullName evidence="1">Uncharacterized protein</fullName>
    </submittedName>
</protein>
<name>A0AAX3G5F1_9PSED</name>